<dbReference type="EC" id="4.3.3.7" evidence="4 12"/>
<feature type="site" description="L-lysine inhibitor binding" evidence="16">
    <location>
        <position position="124"/>
    </location>
</feature>
<evidence type="ECO:0000256" key="11">
    <source>
        <dbReference type="ARBA" id="ARBA00047836"/>
    </source>
</evidence>
<sequence length="336" mass="36564">MQRIVGNCWILLENCQVGEKKWILDDYLYLCKGLIYNKAMKIEHPLTGAMVALITPMFADGSIDFDALADLIEFHIENGTKAIVSMGTTGESATLNQIEHIKVMQKTIDIAKGRIAIIAGTGANSTAEAIELTQAAKDMGADACLLVTPYYNKPTQEGLYQHYKAIAEAVDIDQILYNVPGRTAVDLSVETTVRLSEVDNIIGIKDATGDLKIAQALIDHCPADFLLYSGDDATAVEFILMGGHGGISVTSNIAPKELSNAYQAAFEGDEKMAQEIDANLHNLHQHLFIESNPIPVKWAMYKMGKCGSGIRLPLTKLSPNARDILEQDLVNLGISI</sequence>
<dbReference type="Proteomes" id="UP000278334">
    <property type="component" value="Chromosome"/>
</dbReference>
<dbReference type="SMART" id="SM01130">
    <property type="entry name" value="DHDPS"/>
    <property type="match status" value="1"/>
</dbReference>
<keyword evidence="5 12" id="KW-0963">Cytoplasm</keyword>
<dbReference type="NCBIfam" id="TIGR00674">
    <property type="entry name" value="dapA"/>
    <property type="match status" value="1"/>
</dbReference>
<evidence type="ECO:0000313" key="17">
    <source>
        <dbReference type="EMBL" id="AYQ56165.1"/>
    </source>
</evidence>
<evidence type="ECO:0000256" key="7">
    <source>
        <dbReference type="ARBA" id="ARBA00022915"/>
    </source>
</evidence>
<feature type="binding site" evidence="12 15">
    <location>
        <position position="89"/>
    </location>
    <ligand>
        <name>pyruvate</name>
        <dbReference type="ChEBI" id="CHEBI:15361"/>
    </ligand>
</feature>
<evidence type="ECO:0000256" key="13">
    <source>
        <dbReference type="PIRNR" id="PIRNR001365"/>
    </source>
</evidence>
<gene>
    <name evidence="12" type="primary">dapA</name>
    <name evidence="17" type="ORF">MS2017_0421</name>
</gene>
<keyword evidence="7 12" id="KW-0220">Diaminopimelate biosynthesis</keyword>
<reference evidence="17 18" key="1">
    <citation type="submission" date="2017-11" db="EMBL/GenBank/DDBJ databases">
        <title>Genome sequence of the bacterial symbiont EPR9N from a vent mussel Bathymodiolus thermophilus.</title>
        <authorList>
            <person name="Won Y.-J."/>
        </authorList>
    </citation>
    <scope>NUCLEOTIDE SEQUENCE [LARGE SCALE GENOMIC DNA]</scope>
    <source>
        <strain evidence="17 18">EPR9N</strain>
    </source>
</reference>
<comment type="caution">
    <text evidence="12">Was originally thought to be a dihydrodipicolinate synthase (DHDPS), catalyzing the condensation of (S)-aspartate-beta-semialdehyde [(S)-ASA] and pyruvate to dihydrodipicolinate (DHDP). However, it was shown in E.coli that the product of the enzymatic reaction is not dihydrodipicolinate but in fact (4S)-4-hydroxy-2,3,4,5-tetrahydro-(2S)-dipicolinic acid (HTPA), and that the consecutive dehydration reaction leading to DHDP is not spontaneous but catalyzed by DapB.</text>
</comment>
<keyword evidence="8 12" id="KW-0457">Lysine biosynthesis</keyword>
<organism evidence="17 18">
    <name type="scientific">Bathymodiolus thermophilus thioautotrophic gill symbiont</name>
    <dbReference type="NCBI Taxonomy" id="2360"/>
    <lineage>
        <taxon>Bacteria</taxon>
        <taxon>Pseudomonadati</taxon>
        <taxon>Pseudomonadota</taxon>
        <taxon>Gammaproteobacteria</taxon>
        <taxon>sulfur-oxidizing symbionts</taxon>
    </lineage>
</organism>
<dbReference type="UniPathway" id="UPA00034">
    <property type="reaction ID" value="UER00017"/>
</dbReference>
<keyword evidence="9 12" id="KW-0456">Lyase</keyword>
<dbReference type="InterPro" id="IPR005263">
    <property type="entry name" value="DapA"/>
</dbReference>
<accession>A0A3G3IK01</accession>
<comment type="similarity">
    <text evidence="3 12 13">Belongs to the DapA family.</text>
</comment>
<dbReference type="GO" id="GO:0009089">
    <property type="term" value="P:lysine biosynthetic process via diaminopimelate"/>
    <property type="evidence" value="ECO:0007669"/>
    <property type="project" value="UniProtKB-UniRule"/>
</dbReference>
<evidence type="ECO:0000256" key="16">
    <source>
        <dbReference type="PIRSR" id="PIRSR001365-3"/>
    </source>
</evidence>
<dbReference type="EMBL" id="CP024634">
    <property type="protein sequence ID" value="AYQ56165.1"/>
    <property type="molecule type" value="Genomic_DNA"/>
</dbReference>
<evidence type="ECO:0000256" key="4">
    <source>
        <dbReference type="ARBA" id="ARBA00012086"/>
    </source>
</evidence>
<feature type="site" description="L-lysine inhibitor binding" evidence="16">
    <location>
        <position position="150"/>
    </location>
</feature>
<feature type="active site" description="Proton donor/acceptor" evidence="12 14">
    <location>
        <position position="177"/>
    </location>
</feature>
<feature type="binding site" evidence="12 15">
    <location>
        <position position="247"/>
    </location>
    <ligand>
        <name>pyruvate</name>
        <dbReference type="ChEBI" id="CHEBI:15361"/>
    </ligand>
</feature>
<keyword evidence="6 12" id="KW-0028">Amino-acid biosynthesis</keyword>
<evidence type="ECO:0000313" key="18">
    <source>
        <dbReference type="Proteomes" id="UP000278334"/>
    </source>
</evidence>
<feature type="site" description="Part of a proton relay during catalysis" evidence="12 16">
    <location>
        <position position="151"/>
    </location>
</feature>
<comment type="catalytic activity">
    <reaction evidence="11 12">
        <text>L-aspartate 4-semialdehyde + pyruvate = (2S,4S)-4-hydroxy-2,3,4,5-tetrahydrodipicolinate + H2O + H(+)</text>
        <dbReference type="Rhea" id="RHEA:34171"/>
        <dbReference type="ChEBI" id="CHEBI:15361"/>
        <dbReference type="ChEBI" id="CHEBI:15377"/>
        <dbReference type="ChEBI" id="CHEBI:15378"/>
        <dbReference type="ChEBI" id="CHEBI:67139"/>
        <dbReference type="ChEBI" id="CHEBI:537519"/>
        <dbReference type="EC" id="4.3.3.7"/>
    </reaction>
</comment>
<evidence type="ECO:0000256" key="9">
    <source>
        <dbReference type="ARBA" id="ARBA00023239"/>
    </source>
</evidence>
<dbReference type="SUPFAM" id="SSF51569">
    <property type="entry name" value="Aldolase"/>
    <property type="match status" value="1"/>
</dbReference>
<evidence type="ECO:0000256" key="1">
    <source>
        <dbReference type="ARBA" id="ARBA00003294"/>
    </source>
</evidence>
<comment type="pathway">
    <text evidence="2 12">Amino-acid biosynthesis; L-lysine biosynthesis via DAP pathway; (S)-tetrahydrodipicolinate from L-aspartate: step 3/4.</text>
</comment>
<comment type="function">
    <text evidence="1 12">Catalyzes the condensation of (S)-aspartate-beta-semialdehyde [(S)-ASA] and pyruvate to 4-hydroxy-tetrahydrodipicolinate (HTPA).</text>
</comment>
<dbReference type="InterPro" id="IPR013785">
    <property type="entry name" value="Aldolase_TIM"/>
</dbReference>
<dbReference type="HAMAP" id="MF_00418">
    <property type="entry name" value="DapA"/>
    <property type="match status" value="1"/>
</dbReference>
<dbReference type="GO" id="GO:0008840">
    <property type="term" value="F:4-hydroxy-tetrahydrodipicolinate synthase activity"/>
    <property type="evidence" value="ECO:0007669"/>
    <property type="project" value="UniProtKB-UniRule"/>
</dbReference>
<dbReference type="PROSITE" id="PS00665">
    <property type="entry name" value="DHDPS_1"/>
    <property type="match status" value="1"/>
</dbReference>
<proteinExistence type="inferred from homology"/>
<dbReference type="PANTHER" id="PTHR12128">
    <property type="entry name" value="DIHYDRODIPICOLINATE SYNTHASE"/>
    <property type="match status" value="1"/>
</dbReference>
<dbReference type="GO" id="GO:0005829">
    <property type="term" value="C:cytosol"/>
    <property type="evidence" value="ECO:0007669"/>
    <property type="project" value="TreeGrafter"/>
</dbReference>
<comment type="subcellular location">
    <subcellularLocation>
        <location evidence="12">Cytoplasm</location>
    </subcellularLocation>
</comment>
<dbReference type="AlphaFoldDB" id="A0A3G3IK01"/>
<evidence type="ECO:0000256" key="15">
    <source>
        <dbReference type="PIRSR" id="PIRSR001365-2"/>
    </source>
</evidence>
<evidence type="ECO:0000256" key="10">
    <source>
        <dbReference type="ARBA" id="ARBA00023270"/>
    </source>
</evidence>
<dbReference type="Pfam" id="PF00701">
    <property type="entry name" value="DHDPS"/>
    <property type="match status" value="1"/>
</dbReference>
<evidence type="ECO:0000256" key="8">
    <source>
        <dbReference type="ARBA" id="ARBA00023154"/>
    </source>
</evidence>
<feature type="site" description="L-lysine inhibitor binding; via carbonyl oxygen" evidence="16">
    <location>
        <position position="93"/>
    </location>
</feature>
<dbReference type="PIRSF" id="PIRSF001365">
    <property type="entry name" value="DHDPS"/>
    <property type="match status" value="1"/>
</dbReference>
<dbReference type="PRINTS" id="PR00146">
    <property type="entry name" value="DHPICSNTHASE"/>
</dbReference>
<dbReference type="KEGG" id="bthg:MS2017_0421"/>
<dbReference type="InterPro" id="IPR002220">
    <property type="entry name" value="DapA-like"/>
</dbReference>
<dbReference type="PROSITE" id="PS00666">
    <property type="entry name" value="DHDPS_2"/>
    <property type="match status" value="1"/>
</dbReference>
<evidence type="ECO:0000256" key="5">
    <source>
        <dbReference type="ARBA" id="ARBA00022490"/>
    </source>
</evidence>
<protein>
    <recommendedName>
        <fullName evidence="4 12">4-hydroxy-tetrahydrodipicolinate synthase</fullName>
        <shortName evidence="12">HTPA synthase</shortName>
        <ecNumber evidence="4 12">4.3.3.7</ecNumber>
    </recommendedName>
</protein>
<evidence type="ECO:0000256" key="12">
    <source>
        <dbReference type="HAMAP-Rule" id="MF_00418"/>
    </source>
</evidence>
<dbReference type="GO" id="GO:0019877">
    <property type="term" value="P:diaminopimelate biosynthetic process"/>
    <property type="evidence" value="ECO:0007669"/>
    <property type="project" value="UniProtKB-UniRule"/>
</dbReference>
<dbReference type="Gene3D" id="3.20.20.70">
    <property type="entry name" value="Aldolase class I"/>
    <property type="match status" value="1"/>
</dbReference>
<feature type="site" description="L-lysine inhibitor binding" evidence="16">
    <location>
        <position position="128"/>
    </location>
</feature>
<keyword evidence="10 12" id="KW-0704">Schiff base</keyword>
<dbReference type="InterPro" id="IPR020625">
    <property type="entry name" value="Schiff_base-form_aldolases_AS"/>
</dbReference>
<feature type="site" description="Part of a proton relay during catalysis" evidence="12 16">
    <location>
        <position position="88"/>
    </location>
</feature>
<evidence type="ECO:0000256" key="6">
    <source>
        <dbReference type="ARBA" id="ARBA00022605"/>
    </source>
</evidence>
<comment type="subunit">
    <text evidence="12">Homotetramer; dimer of dimers.</text>
</comment>
<name>A0A3G3IK01_9GAMM</name>
<feature type="active site" description="Schiff-base intermediate with substrate" evidence="12 14">
    <location>
        <position position="205"/>
    </location>
</feature>
<evidence type="ECO:0000256" key="3">
    <source>
        <dbReference type="ARBA" id="ARBA00007592"/>
    </source>
</evidence>
<dbReference type="InterPro" id="IPR020624">
    <property type="entry name" value="Schiff_base-form_aldolases_CS"/>
</dbReference>
<evidence type="ECO:0000256" key="14">
    <source>
        <dbReference type="PIRSR" id="PIRSR001365-1"/>
    </source>
</evidence>
<dbReference type="PANTHER" id="PTHR12128:SF66">
    <property type="entry name" value="4-HYDROXY-2-OXOGLUTARATE ALDOLASE, MITOCHONDRIAL"/>
    <property type="match status" value="1"/>
</dbReference>
<dbReference type="CDD" id="cd00950">
    <property type="entry name" value="DHDPS"/>
    <property type="match status" value="1"/>
</dbReference>
<evidence type="ECO:0000256" key="2">
    <source>
        <dbReference type="ARBA" id="ARBA00005120"/>
    </source>
</evidence>